<accession>A0A7C2EJJ8</accession>
<dbReference type="Gene3D" id="3.90.470.20">
    <property type="entry name" value="4'-phosphopantetheinyl transferase domain"/>
    <property type="match status" value="1"/>
</dbReference>
<keyword evidence="8" id="KW-0963">Cytoplasm</keyword>
<dbReference type="EMBL" id="DSMU01000342">
    <property type="protein sequence ID" value="HEL66090.1"/>
    <property type="molecule type" value="Genomic_DNA"/>
</dbReference>
<dbReference type="GO" id="GO:0005737">
    <property type="term" value="C:cytoplasm"/>
    <property type="evidence" value="ECO:0007669"/>
    <property type="project" value="UniProtKB-SubCell"/>
</dbReference>
<keyword evidence="1 8" id="KW-0444">Lipid biosynthesis</keyword>
<sequence>MLIGIGADIIEVERICQAFSRWGERFLRRVYTPAERAYCSGKANNSCCWAGRFAAKEAVLKALGIGRTGAGFSEVEVLNDPAGQPLVVLRGRAARAAKRAGVARVLLSIAHGVTHAVAFAVAEGEEGFFAPGYGTGDAGD</sequence>
<keyword evidence="4 8" id="KW-0276">Fatty acid metabolism</keyword>
<evidence type="ECO:0000256" key="2">
    <source>
        <dbReference type="ARBA" id="ARBA00022679"/>
    </source>
</evidence>
<keyword evidence="2 8" id="KW-0808">Transferase</keyword>
<evidence type="ECO:0000256" key="6">
    <source>
        <dbReference type="ARBA" id="ARBA00023098"/>
    </source>
</evidence>
<dbReference type="InterPro" id="IPR008278">
    <property type="entry name" value="4-PPantetheinyl_Trfase_dom"/>
</dbReference>
<reference evidence="10" key="1">
    <citation type="journal article" date="2020" name="mSystems">
        <title>Genome- and Community-Level Interaction Insights into Carbon Utilization and Element Cycling Functions of Hydrothermarchaeota in Hydrothermal Sediment.</title>
        <authorList>
            <person name="Zhou Z."/>
            <person name="Liu Y."/>
            <person name="Xu W."/>
            <person name="Pan J."/>
            <person name="Luo Z.H."/>
            <person name="Li M."/>
        </authorList>
    </citation>
    <scope>NUCLEOTIDE SEQUENCE [LARGE SCALE GENOMIC DNA]</scope>
    <source>
        <strain evidence="10">SpSt-300</strain>
    </source>
</reference>
<dbReference type="InterPro" id="IPR037143">
    <property type="entry name" value="4-PPantetheinyl_Trfase_dom_sf"/>
</dbReference>
<dbReference type="NCBIfam" id="TIGR00516">
    <property type="entry name" value="acpS"/>
    <property type="match status" value="1"/>
</dbReference>
<dbReference type="GO" id="GO:0008897">
    <property type="term" value="F:holo-[acyl-carrier-protein] synthase activity"/>
    <property type="evidence" value="ECO:0007669"/>
    <property type="project" value="UniProtKB-UniRule"/>
</dbReference>
<evidence type="ECO:0000313" key="10">
    <source>
        <dbReference type="EMBL" id="HEL66090.1"/>
    </source>
</evidence>
<keyword evidence="7 8" id="KW-0275">Fatty acid biosynthesis</keyword>
<evidence type="ECO:0000256" key="7">
    <source>
        <dbReference type="ARBA" id="ARBA00023160"/>
    </source>
</evidence>
<dbReference type="InterPro" id="IPR002582">
    <property type="entry name" value="ACPS"/>
</dbReference>
<dbReference type="GO" id="GO:0000287">
    <property type="term" value="F:magnesium ion binding"/>
    <property type="evidence" value="ECO:0007669"/>
    <property type="project" value="UniProtKB-UniRule"/>
</dbReference>
<dbReference type="HAMAP" id="MF_00101">
    <property type="entry name" value="AcpS"/>
    <property type="match status" value="1"/>
</dbReference>
<proteinExistence type="inferred from homology"/>
<feature type="domain" description="4'-phosphopantetheinyl transferase" evidence="9">
    <location>
        <begin position="4"/>
        <end position="104"/>
    </location>
</feature>
<feature type="binding site" evidence="8">
    <location>
        <position position="8"/>
    </location>
    <ligand>
        <name>Mg(2+)</name>
        <dbReference type="ChEBI" id="CHEBI:18420"/>
    </ligand>
</feature>
<comment type="catalytic activity">
    <reaction evidence="8">
        <text>apo-[ACP] + CoA = holo-[ACP] + adenosine 3',5'-bisphosphate + H(+)</text>
        <dbReference type="Rhea" id="RHEA:12068"/>
        <dbReference type="Rhea" id="RHEA-COMP:9685"/>
        <dbReference type="Rhea" id="RHEA-COMP:9690"/>
        <dbReference type="ChEBI" id="CHEBI:15378"/>
        <dbReference type="ChEBI" id="CHEBI:29999"/>
        <dbReference type="ChEBI" id="CHEBI:57287"/>
        <dbReference type="ChEBI" id="CHEBI:58343"/>
        <dbReference type="ChEBI" id="CHEBI:64479"/>
        <dbReference type="EC" id="2.7.8.7"/>
    </reaction>
</comment>
<name>A0A7C2EJJ8_9THEO</name>
<keyword evidence="3 8" id="KW-0479">Metal-binding</keyword>
<evidence type="ECO:0000256" key="1">
    <source>
        <dbReference type="ARBA" id="ARBA00022516"/>
    </source>
</evidence>
<protein>
    <recommendedName>
        <fullName evidence="8">Holo-[acyl-carrier-protein] synthase</fullName>
        <shortName evidence="8">Holo-ACP synthase</shortName>
        <ecNumber evidence="8">2.7.8.7</ecNumber>
    </recommendedName>
    <alternativeName>
        <fullName evidence="8">4'-phosphopantetheinyl transferase AcpS</fullName>
    </alternativeName>
</protein>
<dbReference type="GO" id="GO:0006633">
    <property type="term" value="P:fatty acid biosynthetic process"/>
    <property type="evidence" value="ECO:0007669"/>
    <property type="project" value="UniProtKB-UniRule"/>
</dbReference>
<evidence type="ECO:0000259" key="9">
    <source>
        <dbReference type="Pfam" id="PF01648"/>
    </source>
</evidence>
<keyword evidence="6 8" id="KW-0443">Lipid metabolism</keyword>
<dbReference type="AlphaFoldDB" id="A0A7C2EJJ8"/>
<dbReference type="EC" id="2.7.8.7" evidence="8"/>
<gene>
    <name evidence="8 10" type="primary">acpS</name>
    <name evidence="10" type="ORF">ENQ34_05360</name>
</gene>
<comment type="subcellular location">
    <subcellularLocation>
        <location evidence="8">Cytoplasm</location>
    </subcellularLocation>
</comment>
<dbReference type="SUPFAM" id="SSF56214">
    <property type="entry name" value="4'-phosphopantetheinyl transferase"/>
    <property type="match status" value="1"/>
</dbReference>
<organism evidence="10">
    <name type="scientific">Ammonifex degensii</name>
    <dbReference type="NCBI Taxonomy" id="42838"/>
    <lineage>
        <taxon>Bacteria</taxon>
        <taxon>Bacillati</taxon>
        <taxon>Bacillota</taxon>
        <taxon>Clostridia</taxon>
        <taxon>Thermoanaerobacterales</taxon>
        <taxon>Thermoanaerobacteraceae</taxon>
        <taxon>Ammonifex</taxon>
    </lineage>
</organism>
<evidence type="ECO:0000256" key="8">
    <source>
        <dbReference type="HAMAP-Rule" id="MF_00101"/>
    </source>
</evidence>
<comment type="cofactor">
    <cofactor evidence="8">
        <name>Mg(2+)</name>
        <dbReference type="ChEBI" id="CHEBI:18420"/>
    </cofactor>
</comment>
<dbReference type="InterPro" id="IPR004568">
    <property type="entry name" value="Ppantetheine-prot_Trfase_dom"/>
</dbReference>
<evidence type="ECO:0000256" key="3">
    <source>
        <dbReference type="ARBA" id="ARBA00022723"/>
    </source>
</evidence>
<comment type="similarity">
    <text evidence="8">Belongs to the P-Pant transferase superfamily. AcpS family.</text>
</comment>
<evidence type="ECO:0000256" key="4">
    <source>
        <dbReference type="ARBA" id="ARBA00022832"/>
    </source>
</evidence>
<evidence type="ECO:0000256" key="5">
    <source>
        <dbReference type="ARBA" id="ARBA00022842"/>
    </source>
</evidence>
<keyword evidence="5 8" id="KW-0460">Magnesium</keyword>
<dbReference type="NCBIfam" id="TIGR00556">
    <property type="entry name" value="pantethn_trn"/>
    <property type="match status" value="1"/>
</dbReference>
<dbReference type="Pfam" id="PF01648">
    <property type="entry name" value="ACPS"/>
    <property type="match status" value="1"/>
</dbReference>
<comment type="function">
    <text evidence="8">Transfers the 4'-phosphopantetheine moiety from coenzyme A to a Ser of acyl-carrier-protein.</text>
</comment>
<comment type="caution">
    <text evidence="10">The sequence shown here is derived from an EMBL/GenBank/DDBJ whole genome shotgun (WGS) entry which is preliminary data.</text>
</comment>
<feature type="binding site" evidence="8">
    <location>
        <position position="57"/>
    </location>
    <ligand>
        <name>Mg(2+)</name>
        <dbReference type="ChEBI" id="CHEBI:18420"/>
    </ligand>
</feature>